<accession>A0A239PQF2</accession>
<name>A0A239PQF2_9PROT</name>
<dbReference type="Pfam" id="PF01731">
    <property type="entry name" value="Arylesterase"/>
    <property type="match status" value="1"/>
</dbReference>
<dbReference type="SUPFAM" id="SSF63829">
    <property type="entry name" value="Calcium-dependent phosphotriesterase"/>
    <property type="match status" value="1"/>
</dbReference>
<dbReference type="InterPro" id="IPR051288">
    <property type="entry name" value="Serum_paraoxonase/arylesterase"/>
</dbReference>
<evidence type="ECO:0000313" key="5">
    <source>
        <dbReference type="EMBL" id="SNT72172.1"/>
    </source>
</evidence>
<keyword evidence="6" id="KW-1185">Reference proteome</keyword>
<evidence type="ECO:0000313" key="6">
    <source>
        <dbReference type="Proteomes" id="UP000198346"/>
    </source>
</evidence>
<evidence type="ECO:0000256" key="2">
    <source>
        <dbReference type="ARBA" id="ARBA00022801"/>
    </source>
</evidence>
<comment type="similarity">
    <text evidence="1">Belongs to the paraoxonase family.</text>
</comment>
<dbReference type="PANTHER" id="PTHR11799:SF12">
    <property type="entry name" value="PARAOXONASE-RELATED"/>
    <property type="match status" value="1"/>
</dbReference>
<dbReference type="InterPro" id="IPR011042">
    <property type="entry name" value="6-blade_b-propeller_TolB-like"/>
</dbReference>
<evidence type="ECO:0000256" key="3">
    <source>
        <dbReference type="ARBA" id="ARBA00023157"/>
    </source>
</evidence>
<evidence type="ECO:0000256" key="4">
    <source>
        <dbReference type="ARBA" id="ARBA00023180"/>
    </source>
</evidence>
<keyword evidence="3" id="KW-1015">Disulfide bond</keyword>
<evidence type="ECO:0000256" key="1">
    <source>
        <dbReference type="ARBA" id="ARBA00008595"/>
    </source>
</evidence>
<dbReference type="AlphaFoldDB" id="A0A239PQF2"/>
<dbReference type="InterPro" id="IPR002640">
    <property type="entry name" value="Arylesterase"/>
</dbReference>
<dbReference type="Gene3D" id="2.120.10.30">
    <property type="entry name" value="TolB, C-terminal domain"/>
    <property type="match status" value="1"/>
</dbReference>
<keyword evidence="4" id="KW-0325">Glycoprotein</keyword>
<reference evidence="5 6" key="1">
    <citation type="submission" date="2017-07" db="EMBL/GenBank/DDBJ databases">
        <authorList>
            <person name="Sun Z.S."/>
            <person name="Albrecht U."/>
            <person name="Echele G."/>
            <person name="Lee C.C."/>
        </authorList>
    </citation>
    <scope>NUCLEOTIDE SEQUENCE [LARGE SCALE GENOMIC DNA]</scope>
    <source>
        <strain evidence="5 6">CGMCC 1.12710</strain>
    </source>
</reference>
<protein>
    <submittedName>
        <fullName evidence="5">Arylesterase</fullName>
    </submittedName>
</protein>
<dbReference type="Proteomes" id="UP000198346">
    <property type="component" value="Unassembled WGS sequence"/>
</dbReference>
<dbReference type="RefSeq" id="WP_159462427.1">
    <property type="nucleotide sequence ID" value="NZ_FZQA01000002.1"/>
</dbReference>
<proteinExistence type="inferred from homology"/>
<gene>
    <name evidence="5" type="ORF">SAMN06297382_1208</name>
</gene>
<dbReference type="PANTHER" id="PTHR11799">
    <property type="entry name" value="PARAOXONASE"/>
    <property type="match status" value="1"/>
</dbReference>
<dbReference type="GO" id="GO:0004064">
    <property type="term" value="F:arylesterase activity"/>
    <property type="evidence" value="ECO:0007669"/>
    <property type="project" value="InterPro"/>
</dbReference>
<keyword evidence="2" id="KW-0378">Hydrolase</keyword>
<dbReference type="OrthoDB" id="1158171at2"/>
<dbReference type="EMBL" id="FZQA01000002">
    <property type="protein sequence ID" value="SNT72172.1"/>
    <property type="molecule type" value="Genomic_DNA"/>
</dbReference>
<sequence length="349" mass="37001">MKRVLSVFGLAAAVALGAWLVHRERSFAPDGLGAVEGFQACAPVSGVPGPEDLQIDPARRRIFVSSFDRSAPEPGARGAIYVFSLDDPLAADAWRDRTGGVPEIFEPVGIYFYDDGETRRLFVANAAARAVELYDVTAGGDLRHLETFVERRLTSPNDVAAVGPRAFYVTNDAAPGRNSALGRLHYLLGVASGLILHFDGVAWRAGAEGLRFANGIALSPDGGRLYAAETAARGLRIYDRDAATGALAPVMFAPMGAPVRNINIDGTGALWIAASRPAPRATDRERRAGDARSLVLRYDHMADLAVSPRPVFVDDGRGLAAPTAAARLGDIVVVGGALEQKFLICDLPA</sequence>
<organism evidence="5 6">
    <name type="scientific">Amphiplicatus metriothermophilus</name>
    <dbReference type="NCBI Taxonomy" id="1519374"/>
    <lineage>
        <taxon>Bacteria</taxon>
        <taxon>Pseudomonadati</taxon>
        <taxon>Pseudomonadota</taxon>
        <taxon>Alphaproteobacteria</taxon>
        <taxon>Parvularculales</taxon>
        <taxon>Parvularculaceae</taxon>
        <taxon>Amphiplicatus</taxon>
    </lineage>
</organism>